<proteinExistence type="predicted"/>
<protein>
    <recommendedName>
        <fullName evidence="4">Protein ANTAGONIST OF LIKE HETEROCHROMATIN PROTEIN 1-like</fullName>
    </recommendedName>
</protein>
<sequence length="145" mass="16385">MDLTTAAAGVSAAFIIIATHGKVRKRRWWQRKFLKNGISYGDNLMSELLLNDGSSFRNFVRLTKSDFEELLRLVAPKISKKNTNYRAAIPPSIRLAVTLRYLATGDSFTSLMYLFKISKQSISTIVPEVCEAIFEVLKGYCQVSR</sequence>
<keyword evidence="1" id="KW-0812">Transmembrane</keyword>
<name>A0AAV0WHJ1_9HEMI</name>
<evidence type="ECO:0000256" key="1">
    <source>
        <dbReference type="SAM" id="Phobius"/>
    </source>
</evidence>
<evidence type="ECO:0000313" key="3">
    <source>
        <dbReference type="Proteomes" id="UP001160148"/>
    </source>
</evidence>
<dbReference type="AlphaFoldDB" id="A0AAV0WHJ1"/>
<feature type="transmembrane region" description="Helical" evidence="1">
    <location>
        <begin position="6"/>
        <end position="23"/>
    </location>
</feature>
<evidence type="ECO:0000313" key="2">
    <source>
        <dbReference type="EMBL" id="CAI6355142.1"/>
    </source>
</evidence>
<reference evidence="2 3" key="1">
    <citation type="submission" date="2023-01" db="EMBL/GenBank/DDBJ databases">
        <authorList>
            <person name="Whitehead M."/>
        </authorList>
    </citation>
    <scope>NUCLEOTIDE SEQUENCE [LARGE SCALE GENOMIC DNA]</scope>
</reference>
<organism evidence="2 3">
    <name type="scientific">Macrosiphum euphorbiae</name>
    <name type="common">potato aphid</name>
    <dbReference type="NCBI Taxonomy" id="13131"/>
    <lineage>
        <taxon>Eukaryota</taxon>
        <taxon>Metazoa</taxon>
        <taxon>Ecdysozoa</taxon>
        <taxon>Arthropoda</taxon>
        <taxon>Hexapoda</taxon>
        <taxon>Insecta</taxon>
        <taxon>Pterygota</taxon>
        <taxon>Neoptera</taxon>
        <taxon>Paraneoptera</taxon>
        <taxon>Hemiptera</taxon>
        <taxon>Sternorrhyncha</taxon>
        <taxon>Aphidomorpha</taxon>
        <taxon>Aphidoidea</taxon>
        <taxon>Aphididae</taxon>
        <taxon>Macrosiphini</taxon>
        <taxon>Macrosiphum</taxon>
    </lineage>
</organism>
<dbReference type="EMBL" id="CARXXK010000002">
    <property type="protein sequence ID" value="CAI6355142.1"/>
    <property type="molecule type" value="Genomic_DNA"/>
</dbReference>
<comment type="caution">
    <text evidence="2">The sequence shown here is derived from an EMBL/GenBank/DDBJ whole genome shotgun (WGS) entry which is preliminary data.</text>
</comment>
<evidence type="ECO:0008006" key="4">
    <source>
        <dbReference type="Google" id="ProtNLM"/>
    </source>
</evidence>
<keyword evidence="1" id="KW-1133">Transmembrane helix</keyword>
<keyword evidence="3" id="KW-1185">Reference proteome</keyword>
<accession>A0AAV0WHJ1</accession>
<keyword evidence="1" id="KW-0472">Membrane</keyword>
<dbReference type="Proteomes" id="UP001160148">
    <property type="component" value="Unassembled WGS sequence"/>
</dbReference>
<gene>
    <name evidence="2" type="ORF">MEUPH1_LOCUS11030</name>
</gene>